<keyword evidence="2" id="KW-1185">Reference proteome</keyword>
<evidence type="ECO:0000313" key="1">
    <source>
        <dbReference type="EMBL" id="CAD6258852.1"/>
    </source>
</evidence>
<organism evidence="1 2">
    <name type="scientific">Miscanthus lutarioriparius</name>
    <dbReference type="NCBI Taxonomy" id="422564"/>
    <lineage>
        <taxon>Eukaryota</taxon>
        <taxon>Viridiplantae</taxon>
        <taxon>Streptophyta</taxon>
        <taxon>Embryophyta</taxon>
        <taxon>Tracheophyta</taxon>
        <taxon>Spermatophyta</taxon>
        <taxon>Magnoliopsida</taxon>
        <taxon>Liliopsida</taxon>
        <taxon>Poales</taxon>
        <taxon>Poaceae</taxon>
        <taxon>PACMAD clade</taxon>
        <taxon>Panicoideae</taxon>
        <taxon>Andropogonodae</taxon>
        <taxon>Andropogoneae</taxon>
        <taxon>Saccharinae</taxon>
        <taxon>Miscanthus</taxon>
    </lineage>
</organism>
<dbReference type="EMBL" id="CAJGYO010000010">
    <property type="protein sequence ID" value="CAD6258852.1"/>
    <property type="molecule type" value="Genomic_DNA"/>
</dbReference>
<name>A0A811QRQ4_9POAL</name>
<evidence type="ECO:0000313" key="2">
    <source>
        <dbReference type="Proteomes" id="UP000604825"/>
    </source>
</evidence>
<dbReference type="OrthoDB" id="604067at2759"/>
<dbReference type="Gene3D" id="1.20.930.20">
    <property type="entry name" value="Adaptor protein Cbl, N-terminal domain"/>
    <property type="match status" value="1"/>
</dbReference>
<dbReference type="AlphaFoldDB" id="A0A811QRQ4"/>
<accession>A0A811QRQ4</accession>
<dbReference type="InterPro" id="IPR036537">
    <property type="entry name" value="Adaptor_Cbl_N_dom_sf"/>
</dbReference>
<comment type="caution">
    <text evidence="1">The sequence shown here is derived from an EMBL/GenBank/DDBJ whole genome shotgun (WGS) entry which is preliminary data.</text>
</comment>
<reference evidence="1" key="1">
    <citation type="submission" date="2020-10" db="EMBL/GenBank/DDBJ databases">
        <authorList>
            <person name="Han B."/>
            <person name="Lu T."/>
            <person name="Zhao Q."/>
            <person name="Huang X."/>
            <person name="Zhao Y."/>
        </authorList>
    </citation>
    <scope>NUCLEOTIDE SEQUENCE</scope>
</reference>
<dbReference type="Proteomes" id="UP000604825">
    <property type="component" value="Unassembled WGS sequence"/>
</dbReference>
<dbReference type="PANTHER" id="PTHR35832">
    <property type="entry name" value="OS12G0248400 PROTEIN-RELATED"/>
    <property type="match status" value="1"/>
</dbReference>
<dbReference type="PANTHER" id="PTHR35832:SF7">
    <property type="entry name" value="OS11G0666100 PROTEIN"/>
    <property type="match status" value="1"/>
</dbReference>
<proteinExistence type="predicted"/>
<sequence length="163" mass="17729">MGGAVLEGAMFVGGLGWWLAAHRRGHAERASRGEDPEARALAGLDGTLLEAHHLVMSCQSQRRGLTSQLLSASRQAKRFRDVHRKIDTYLSLIPVIIYIGIARRLDGNPSSCSQSLLEESGGAEDREFRFAEIAVATNNFAVVLSDDADSGTKVYKGQAPQRH</sequence>
<protein>
    <submittedName>
        <fullName evidence="1">Uncharacterized protein</fullName>
    </submittedName>
</protein>
<gene>
    <name evidence="1" type="ORF">NCGR_LOCUS42318</name>
</gene>
<dbReference type="GO" id="GO:0007166">
    <property type="term" value="P:cell surface receptor signaling pathway"/>
    <property type="evidence" value="ECO:0007669"/>
    <property type="project" value="InterPro"/>
</dbReference>